<evidence type="ECO:0000313" key="2">
    <source>
        <dbReference type="Proteomes" id="UP001276761"/>
    </source>
</evidence>
<organism evidence="1 2">
    <name type="scientific">Vreelandella alkaliphila</name>
    <dbReference type="NCBI Taxonomy" id="272774"/>
    <lineage>
        <taxon>Bacteria</taxon>
        <taxon>Pseudomonadati</taxon>
        <taxon>Pseudomonadota</taxon>
        <taxon>Gammaproteobacteria</taxon>
        <taxon>Oceanospirillales</taxon>
        <taxon>Halomonadaceae</taxon>
        <taxon>Vreelandella</taxon>
    </lineage>
</organism>
<dbReference type="AlphaFoldDB" id="A0AAJ2RY26"/>
<gene>
    <name evidence="1" type="ORF">SIL78_02160</name>
</gene>
<dbReference type="Proteomes" id="UP001276761">
    <property type="component" value="Unassembled WGS sequence"/>
</dbReference>
<sequence>MEIEPIIQLAKAFRNAIVSVPKNEFETGLGCTNFPHACCDEASLLLAAFLTDNGHEDSYRVHGIHGGSKEELRTHVWLSYSGLIIDITADQFISYEQPPIIVVPESNFHKTFEIESKEVADFRVKFENDLNCLSSFSHDYERVLSRVAV</sequence>
<name>A0AAJ2RY26_9GAMM</name>
<dbReference type="EMBL" id="JAWXXT010000001">
    <property type="protein sequence ID" value="MDX5976358.1"/>
    <property type="molecule type" value="Genomic_DNA"/>
</dbReference>
<dbReference type="GeneID" id="303164267"/>
<proteinExistence type="predicted"/>
<reference evidence="1" key="1">
    <citation type="submission" date="2023-11" db="EMBL/GenBank/DDBJ databases">
        <title>MicrobeMod: A computational toolkit for identifying prokaryotic methylation and restriction-modification with nanopore sequencing.</title>
        <authorList>
            <person name="Crits-Christoph A."/>
            <person name="Kang S.C."/>
            <person name="Lee H."/>
            <person name="Ostrov N."/>
        </authorList>
    </citation>
    <scope>NUCLEOTIDE SEQUENCE</scope>
    <source>
        <strain evidence="1">ATCC BAA-953</strain>
    </source>
</reference>
<dbReference type="RefSeq" id="WP_198349087.1">
    <property type="nucleotide sequence ID" value="NZ_JABASV010000004.1"/>
</dbReference>
<protein>
    <submittedName>
        <fullName evidence="1">Uncharacterized protein</fullName>
    </submittedName>
</protein>
<evidence type="ECO:0000313" key="1">
    <source>
        <dbReference type="EMBL" id="MDX5976358.1"/>
    </source>
</evidence>
<comment type="caution">
    <text evidence="1">The sequence shown here is derived from an EMBL/GenBank/DDBJ whole genome shotgun (WGS) entry which is preliminary data.</text>
</comment>
<accession>A0AAJ2RY26</accession>